<dbReference type="CDD" id="cd03399">
    <property type="entry name" value="SPFH_flotillin"/>
    <property type="match status" value="1"/>
</dbReference>
<accession>A0A521BEE1</accession>
<feature type="domain" description="Band 7" evidence="5">
    <location>
        <begin position="26"/>
        <end position="214"/>
    </location>
</feature>
<comment type="similarity">
    <text evidence="2">Belongs to the band 7/mec-2 family. Flotillin subfamily.</text>
</comment>
<evidence type="ECO:0000259" key="5">
    <source>
        <dbReference type="Pfam" id="PF01145"/>
    </source>
</evidence>
<protein>
    <submittedName>
        <fullName evidence="6">SPFH domain / Band 7 family protein</fullName>
    </submittedName>
</protein>
<evidence type="ECO:0000313" key="6">
    <source>
        <dbReference type="EMBL" id="SMO45442.1"/>
    </source>
</evidence>
<keyword evidence="7" id="KW-1185">Reference proteome</keyword>
<feature type="coiled-coil region" evidence="4">
    <location>
        <begin position="203"/>
        <end position="245"/>
    </location>
</feature>
<keyword evidence="3" id="KW-0472">Membrane</keyword>
<dbReference type="OrthoDB" id="9786220at2"/>
<dbReference type="AlphaFoldDB" id="A0A521BEE1"/>
<dbReference type="InterPro" id="IPR001107">
    <property type="entry name" value="Band_7"/>
</dbReference>
<keyword evidence="4" id="KW-0175">Coiled coil</keyword>
<dbReference type="PANTHER" id="PTHR13806">
    <property type="entry name" value="FLOTILLIN-RELATED"/>
    <property type="match status" value="1"/>
</dbReference>
<evidence type="ECO:0000256" key="4">
    <source>
        <dbReference type="SAM" id="Coils"/>
    </source>
</evidence>
<comment type="subcellular location">
    <subcellularLocation>
        <location evidence="1">Membrane</location>
        <topology evidence="1">Single-pass membrane protein</topology>
    </subcellularLocation>
</comment>
<sequence length="423" mass="46602">MIVFVSVFLGLIILTLLVQVISNMRIVGGNELGIISGVAGKKGFQMISGGRIFTIPLLHRFAKMDLTPHTIEVVVDSAIAEGVVPLNVKATVSFAIASNQAGRSLAAIRILHMVEREDELKQLASNIIEGHLRDSIATMTPIQVMQDKDTLVAKMINVCKSDLENIGLEITTMNIADVDDHRLAGVEEPDLYIALLKRVQTVNAETKARKAIAESRANAVEQEEARKAEVGVRNIENQYDQLVAETKVRIMKEKQLEKVGIEKVFQDMKAQEAVLLSEIEAERQKLEMLSHKYEAEIVTPALAQKEQMILQAKQQTFSFLGKAEGEIEELKETIDIVSKNPESGNTIYLIENFESLIRPFAETLNYFPAKNISVITGIEGKHEPISAIHPNAIEEMKNNLINSATAGAVSSNKVSSPPSDIEN</sequence>
<dbReference type="GO" id="GO:0002020">
    <property type="term" value="F:protease binding"/>
    <property type="evidence" value="ECO:0007669"/>
    <property type="project" value="TreeGrafter"/>
</dbReference>
<dbReference type="InterPro" id="IPR036013">
    <property type="entry name" value="Band_7/SPFH_dom_sf"/>
</dbReference>
<dbReference type="InterPro" id="IPR027705">
    <property type="entry name" value="Flotillin_fam"/>
</dbReference>
<evidence type="ECO:0000256" key="3">
    <source>
        <dbReference type="ARBA" id="ARBA00023136"/>
    </source>
</evidence>
<name>A0A521BEE1_SACCC</name>
<dbReference type="PANTHER" id="PTHR13806:SF46">
    <property type="entry name" value="FLOTILLIN-1-RELATED"/>
    <property type="match status" value="1"/>
</dbReference>
<dbReference type="EMBL" id="FXTB01000001">
    <property type="protein sequence ID" value="SMO45442.1"/>
    <property type="molecule type" value="Genomic_DNA"/>
</dbReference>
<reference evidence="6 7" key="1">
    <citation type="submission" date="2017-05" db="EMBL/GenBank/DDBJ databases">
        <authorList>
            <person name="Varghese N."/>
            <person name="Submissions S."/>
        </authorList>
    </citation>
    <scope>NUCLEOTIDE SEQUENCE [LARGE SCALE GENOMIC DNA]</scope>
    <source>
        <strain evidence="6 7">DSM 27040</strain>
    </source>
</reference>
<dbReference type="RefSeq" id="WP_142532219.1">
    <property type="nucleotide sequence ID" value="NZ_FXTB01000001.1"/>
</dbReference>
<proteinExistence type="inferred from homology"/>
<evidence type="ECO:0000256" key="1">
    <source>
        <dbReference type="ARBA" id="ARBA00004167"/>
    </source>
</evidence>
<dbReference type="GO" id="GO:0072659">
    <property type="term" value="P:protein localization to plasma membrane"/>
    <property type="evidence" value="ECO:0007669"/>
    <property type="project" value="TreeGrafter"/>
</dbReference>
<dbReference type="GO" id="GO:0005886">
    <property type="term" value="C:plasma membrane"/>
    <property type="evidence" value="ECO:0007669"/>
    <property type="project" value="TreeGrafter"/>
</dbReference>
<dbReference type="SUPFAM" id="SSF117892">
    <property type="entry name" value="Band 7/SPFH domain"/>
    <property type="match status" value="1"/>
</dbReference>
<evidence type="ECO:0000313" key="7">
    <source>
        <dbReference type="Proteomes" id="UP000319040"/>
    </source>
</evidence>
<evidence type="ECO:0000256" key="2">
    <source>
        <dbReference type="ARBA" id="ARBA00007161"/>
    </source>
</evidence>
<gene>
    <name evidence="6" type="ORF">SAMN06265379_101899</name>
</gene>
<organism evidence="6 7">
    <name type="scientific">Saccharicrinis carchari</name>
    <dbReference type="NCBI Taxonomy" id="1168039"/>
    <lineage>
        <taxon>Bacteria</taxon>
        <taxon>Pseudomonadati</taxon>
        <taxon>Bacteroidota</taxon>
        <taxon>Bacteroidia</taxon>
        <taxon>Marinilabiliales</taxon>
        <taxon>Marinilabiliaceae</taxon>
        <taxon>Saccharicrinis</taxon>
    </lineage>
</organism>
<dbReference type="Pfam" id="PF01145">
    <property type="entry name" value="Band_7"/>
    <property type="match status" value="1"/>
</dbReference>
<dbReference type="Proteomes" id="UP000319040">
    <property type="component" value="Unassembled WGS sequence"/>
</dbReference>
<dbReference type="Gene3D" id="3.30.479.30">
    <property type="entry name" value="Band 7 domain"/>
    <property type="match status" value="1"/>
</dbReference>